<keyword evidence="1" id="KW-0472">Membrane</keyword>
<dbReference type="EMBL" id="JAVRHV010000005">
    <property type="protein sequence ID" value="MDT0553638.1"/>
    <property type="molecule type" value="Genomic_DNA"/>
</dbReference>
<evidence type="ECO:0000313" key="3">
    <source>
        <dbReference type="Proteomes" id="UP001252186"/>
    </source>
</evidence>
<feature type="transmembrane region" description="Helical" evidence="1">
    <location>
        <begin position="185"/>
        <end position="209"/>
    </location>
</feature>
<keyword evidence="1" id="KW-1133">Transmembrane helix</keyword>
<proteinExistence type="predicted"/>
<dbReference type="RefSeq" id="WP_311593726.1">
    <property type="nucleotide sequence ID" value="NZ_JAVRHV010000005.1"/>
</dbReference>
<feature type="transmembrane region" description="Helical" evidence="1">
    <location>
        <begin position="118"/>
        <end position="138"/>
    </location>
</feature>
<reference evidence="2 3" key="1">
    <citation type="submission" date="2023-09" db="EMBL/GenBank/DDBJ databases">
        <authorList>
            <person name="Rey-Velasco X."/>
        </authorList>
    </citation>
    <scope>NUCLEOTIDE SEQUENCE [LARGE SCALE GENOMIC DNA]</scope>
    <source>
        <strain evidence="2 3">P050</strain>
    </source>
</reference>
<feature type="transmembrane region" description="Helical" evidence="1">
    <location>
        <begin position="91"/>
        <end position="112"/>
    </location>
</feature>
<feature type="transmembrane region" description="Helical" evidence="1">
    <location>
        <begin position="159"/>
        <end position="179"/>
    </location>
</feature>
<evidence type="ECO:0000256" key="1">
    <source>
        <dbReference type="SAM" id="Phobius"/>
    </source>
</evidence>
<keyword evidence="3" id="KW-1185">Reference proteome</keyword>
<protein>
    <submittedName>
        <fullName evidence="2">Uncharacterized protein</fullName>
    </submittedName>
</protein>
<organism evidence="2 3">
    <name type="scientific">Urechidicola vernalis</name>
    <dbReference type="NCBI Taxonomy" id="3075600"/>
    <lineage>
        <taxon>Bacteria</taxon>
        <taxon>Pseudomonadati</taxon>
        <taxon>Bacteroidota</taxon>
        <taxon>Flavobacteriia</taxon>
        <taxon>Flavobacteriales</taxon>
        <taxon>Flavobacteriaceae</taxon>
        <taxon>Urechidicola</taxon>
    </lineage>
</organism>
<gene>
    <name evidence="2" type="ORF">RM519_10310</name>
</gene>
<keyword evidence="1" id="KW-0812">Transmembrane</keyword>
<sequence>MSITKSHIKELYQFTSAHFVEHYDVQTELVDHLANDIEAIWENQPSLSFEQARDQSFKKFGVFGFMGVVEEKQKQISKKYWRLVWSVFKGFFKLPQIIVTATICIGIYTLLQLVNQEWVFAVIGFGGASLMIFRAFQIKKHMKVGFEKTKKKWMLEEHIYGFGNFVGLFNLLIQFVFIMDPVSSNFLIFLIAIFLTVFSLTIYITAFILPSNMETFLEKEYPEYKSVTI</sequence>
<comment type="caution">
    <text evidence="2">The sequence shown here is derived from an EMBL/GenBank/DDBJ whole genome shotgun (WGS) entry which is preliminary data.</text>
</comment>
<name>A0ABU2Y605_9FLAO</name>
<evidence type="ECO:0000313" key="2">
    <source>
        <dbReference type="EMBL" id="MDT0553638.1"/>
    </source>
</evidence>
<accession>A0ABU2Y605</accession>
<dbReference type="Proteomes" id="UP001252186">
    <property type="component" value="Unassembled WGS sequence"/>
</dbReference>